<sequence>MLGWSKGYGSGTEVAVSKSWQIFENPKNRQTCYTLTILLSIRSTLSFWTLSKLFVFHFQDRENAAIMRLSSSMAEHSTTAREALDNTSRPC</sequence>
<organism evidence="1 2">
    <name type="scientific">Araneus ventricosus</name>
    <name type="common">Orbweaver spider</name>
    <name type="synonym">Epeira ventricosa</name>
    <dbReference type="NCBI Taxonomy" id="182803"/>
    <lineage>
        <taxon>Eukaryota</taxon>
        <taxon>Metazoa</taxon>
        <taxon>Ecdysozoa</taxon>
        <taxon>Arthropoda</taxon>
        <taxon>Chelicerata</taxon>
        <taxon>Arachnida</taxon>
        <taxon>Araneae</taxon>
        <taxon>Araneomorphae</taxon>
        <taxon>Entelegynae</taxon>
        <taxon>Araneoidea</taxon>
        <taxon>Araneidae</taxon>
        <taxon>Araneus</taxon>
    </lineage>
</organism>
<keyword evidence="2" id="KW-1185">Reference proteome</keyword>
<proteinExistence type="predicted"/>
<accession>A0A4Y2KNR1</accession>
<dbReference type="Proteomes" id="UP000499080">
    <property type="component" value="Unassembled WGS sequence"/>
</dbReference>
<evidence type="ECO:0000313" key="2">
    <source>
        <dbReference type="Proteomes" id="UP000499080"/>
    </source>
</evidence>
<protein>
    <submittedName>
        <fullName evidence="1">Uncharacterized protein</fullName>
    </submittedName>
</protein>
<dbReference type="EMBL" id="BGPR01004824">
    <property type="protein sequence ID" value="GBN03739.1"/>
    <property type="molecule type" value="Genomic_DNA"/>
</dbReference>
<gene>
    <name evidence="1" type="ORF">AVEN_45760_1</name>
</gene>
<reference evidence="1 2" key="1">
    <citation type="journal article" date="2019" name="Sci. Rep.">
        <title>Orb-weaving spider Araneus ventricosus genome elucidates the spidroin gene catalogue.</title>
        <authorList>
            <person name="Kono N."/>
            <person name="Nakamura H."/>
            <person name="Ohtoshi R."/>
            <person name="Moran D.A.P."/>
            <person name="Shinohara A."/>
            <person name="Yoshida Y."/>
            <person name="Fujiwara M."/>
            <person name="Mori M."/>
            <person name="Tomita M."/>
            <person name="Arakawa K."/>
        </authorList>
    </citation>
    <scope>NUCLEOTIDE SEQUENCE [LARGE SCALE GENOMIC DNA]</scope>
</reference>
<dbReference type="AlphaFoldDB" id="A0A4Y2KNR1"/>
<name>A0A4Y2KNR1_ARAVE</name>
<evidence type="ECO:0000313" key="1">
    <source>
        <dbReference type="EMBL" id="GBN03739.1"/>
    </source>
</evidence>
<comment type="caution">
    <text evidence="1">The sequence shown here is derived from an EMBL/GenBank/DDBJ whole genome shotgun (WGS) entry which is preliminary data.</text>
</comment>